<name>A0AA88HCI7_ARTSF</name>
<evidence type="ECO:0000313" key="2">
    <source>
        <dbReference type="EMBL" id="KAK2702802.1"/>
    </source>
</evidence>
<gene>
    <name evidence="2" type="ORF">QYM36_018605</name>
</gene>
<dbReference type="GO" id="GO:0031122">
    <property type="term" value="P:cytoplasmic microtubule organization"/>
    <property type="evidence" value="ECO:0007669"/>
    <property type="project" value="TreeGrafter"/>
</dbReference>
<sequence length="290" mass="34029">MTDLKNKWQDVCNRSVERQRKLEEGLLFSGQFKDALQALLDWLCKVDLPLMKEGPVHGDLDTVIFFKEHATPEDAASVQNKVKQLDESWNKVSEAAQARSDRLEDALTNAEELHRRVKMLFDWLSDGEMELRFNGQLLDDQDECVDQTGDHNRFFEELNEKEHEKNDTLCHPDAVSVIRHWITVIQSRWDEVSNWSRQRDHRFEEHIKQLCNSDELLEELLSWPTKQENTLVDRDAEPLPDHIPTVEKLIEEHNQLMEETAARTPELDRVCKPKQQPKLSMTRKPSRTPM</sequence>
<dbReference type="SUPFAM" id="SSF46966">
    <property type="entry name" value="Spectrin repeat"/>
    <property type="match status" value="3"/>
</dbReference>
<dbReference type="CDD" id="cd00176">
    <property type="entry name" value="SPEC"/>
    <property type="match status" value="1"/>
</dbReference>
<dbReference type="GO" id="GO:0005882">
    <property type="term" value="C:intermediate filament"/>
    <property type="evidence" value="ECO:0007669"/>
    <property type="project" value="TreeGrafter"/>
</dbReference>
<evidence type="ECO:0000313" key="3">
    <source>
        <dbReference type="Proteomes" id="UP001187531"/>
    </source>
</evidence>
<dbReference type="Gene3D" id="1.20.58.60">
    <property type="match status" value="3"/>
</dbReference>
<dbReference type="PANTHER" id="PTHR23169">
    <property type="entry name" value="ENVOPLAKIN"/>
    <property type="match status" value="1"/>
</dbReference>
<dbReference type="GO" id="GO:0030056">
    <property type="term" value="C:hemidesmosome"/>
    <property type="evidence" value="ECO:0007669"/>
    <property type="project" value="TreeGrafter"/>
</dbReference>
<feature type="region of interest" description="Disordered" evidence="1">
    <location>
        <begin position="260"/>
        <end position="290"/>
    </location>
</feature>
<dbReference type="PANTHER" id="PTHR23169:SF23">
    <property type="entry name" value="SHORT STOP, ISOFORM H"/>
    <property type="match status" value="1"/>
</dbReference>
<dbReference type="GO" id="GO:0045104">
    <property type="term" value="P:intermediate filament cytoskeleton organization"/>
    <property type="evidence" value="ECO:0007669"/>
    <property type="project" value="InterPro"/>
</dbReference>
<reference evidence="2" key="1">
    <citation type="submission" date="2023-07" db="EMBL/GenBank/DDBJ databases">
        <title>Chromosome-level genome assembly of Artemia franciscana.</title>
        <authorList>
            <person name="Jo E."/>
        </authorList>
    </citation>
    <scope>NUCLEOTIDE SEQUENCE</scope>
    <source>
        <tissue evidence="2">Whole body</tissue>
    </source>
</reference>
<dbReference type="InterPro" id="IPR043197">
    <property type="entry name" value="Plakin"/>
</dbReference>
<dbReference type="GO" id="GO:0005198">
    <property type="term" value="F:structural molecule activity"/>
    <property type="evidence" value="ECO:0007669"/>
    <property type="project" value="TreeGrafter"/>
</dbReference>
<accession>A0AA88HCI7</accession>
<organism evidence="2 3">
    <name type="scientific">Artemia franciscana</name>
    <name type="common">Brine shrimp</name>
    <name type="synonym">Artemia sanfranciscana</name>
    <dbReference type="NCBI Taxonomy" id="6661"/>
    <lineage>
        <taxon>Eukaryota</taxon>
        <taxon>Metazoa</taxon>
        <taxon>Ecdysozoa</taxon>
        <taxon>Arthropoda</taxon>
        <taxon>Crustacea</taxon>
        <taxon>Branchiopoda</taxon>
        <taxon>Anostraca</taxon>
        <taxon>Artemiidae</taxon>
        <taxon>Artemia</taxon>
    </lineage>
</organism>
<dbReference type="InterPro" id="IPR018159">
    <property type="entry name" value="Spectrin/alpha-actinin"/>
</dbReference>
<comment type="caution">
    <text evidence="2">The sequence shown here is derived from an EMBL/GenBank/DDBJ whole genome shotgun (WGS) entry which is preliminary data.</text>
</comment>
<dbReference type="Proteomes" id="UP001187531">
    <property type="component" value="Unassembled WGS sequence"/>
</dbReference>
<dbReference type="GO" id="GO:0005737">
    <property type="term" value="C:cytoplasm"/>
    <property type="evidence" value="ECO:0007669"/>
    <property type="project" value="TreeGrafter"/>
</dbReference>
<dbReference type="GO" id="GO:0042060">
    <property type="term" value="P:wound healing"/>
    <property type="evidence" value="ECO:0007669"/>
    <property type="project" value="TreeGrafter"/>
</dbReference>
<proteinExistence type="predicted"/>
<dbReference type="AlphaFoldDB" id="A0AA88HCI7"/>
<evidence type="ECO:0008006" key="4">
    <source>
        <dbReference type="Google" id="ProtNLM"/>
    </source>
</evidence>
<dbReference type="EMBL" id="JAVRJZ010000166">
    <property type="protein sequence ID" value="KAK2702802.1"/>
    <property type="molecule type" value="Genomic_DNA"/>
</dbReference>
<evidence type="ECO:0000256" key="1">
    <source>
        <dbReference type="SAM" id="MobiDB-lite"/>
    </source>
</evidence>
<keyword evidence="3" id="KW-1185">Reference proteome</keyword>
<protein>
    <recommendedName>
        <fullName evidence="4">Dystrophin</fullName>
    </recommendedName>
</protein>
<dbReference type="GO" id="GO:0016020">
    <property type="term" value="C:membrane"/>
    <property type="evidence" value="ECO:0007669"/>
    <property type="project" value="TreeGrafter"/>
</dbReference>